<dbReference type="Gene3D" id="3.30.465.10">
    <property type="match status" value="1"/>
</dbReference>
<dbReference type="InterPro" id="IPR005170">
    <property type="entry name" value="Transptr-assoc_dom"/>
</dbReference>
<feature type="transmembrane region" description="Helical" evidence="11">
    <location>
        <begin position="62"/>
        <end position="86"/>
    </location>
</feature>
<keyword evidence="6 10" id="KW-1133">Transmembrane helix</keyword>
<dbReference type="PROSITE" id="PS51846">
    <property type="entry name" value="CNNM"/>
    <property type="match status" value="1"/>
</dbReference>
<dbReference type="Proteomes" id="UP001304071">
    <property type="component" value="Chromosome 1"/>
</dbReference>
<accession>A0ABZ0QDS2</accession>
<dbReference type="InterPro" id="IPR000644">
    <property type="entry name" value="CBS_dom"/>
</dbReference>
<proteinExistence type="inferred from homology"/>
<name>A0ABZ0QDS2_9VIBR</name>
<evidence type="ECO:0000256" key="4">
    <source>
        <dbReference type="ARBA" id="ARBA00022692"/>
    </source>
</evidence>
<dbReference type="PROSITE" id="PS51371">
    <property type="entry name" value="CBS"/>
    <property type="match status" value="1"/>
</dbReference>
<dbReference type="InterPro" id="IPR016169">
    <property type="entry name" value="FAD-bd_PCMH_sub2"/>
</dbReference>
<dbReference type="RefSeq" id="WP_261894853.1">
    <property type="nucleotide sequence ID" value="NZ_AP024895.1"/>
</dbReference>
<dbReference type="SUPFAM" id="SSF56176">
    <property type="entry name" value="FAD-binding/transporter-associated domain-like"/>
    <property type="match status" value="1"/>
</dbReference>
<gene>
    <name evidence="14" type="ORF">R8Z52_05075</name>
</gene>
<evidence type="ECO:0000259" key="12">
    <source>
        <dbReference type="PROSITE" id="PS51371"/>
    </source>
</evidence>
<evidence type="ECO:0000256" key="11">
    <source>
        <dbReference type="SAM" id="Phobius"/>
    </source>
</evidence>
<organism evidence="14 15">
    <name type="scientific">Vibrio porteresiae DSM 19223</name>
    <dbReference type="NCBI Taxonomy" id="1123496"/>
    <lineage>
        <taxon>Bacteria</taxon>
        <taxon>Pseudomonadati</taxon>
        <taxon>Pseudomonadota</taxon>
        <taxon>Gammaproteobacteria</taxon>
        <taxon>Vibrionales</taxon>
        <taxon>Vibrionaceae</taxon>
        <taxon>Vibrio</taxon>
    </lineage>
</organism>
<dbReference type="Pfam" id="PF01595">
    <property type="entry name" value="CNNM"/>
    <property type="match status" value="1"/>
</dbReference>
<evidence type="ECO:0000256" key="3">
    <source>
        <dbReference type="ARBA" id="ARBA00022475"/>
    </source>
</evidence>
<evidence type="ECO:0000256" key="2">
    <source>
        <dbReference type="ARBA" id="ARBA00006337"/>
    </source>
</evidence>
<keyword evidence="4 10" id="KW-0812">Transmembrane</keyword>
<feature type="domain" description="CNNM transmembrane" evidence="13">
    <location>
        <begin position="2"/>
        <end position="191"/>
    </location>
</feature>
<keyword evidence="5" id="KW-0677">Repeat</keyword>
<evidence type="ECO:0000256" key="1">
    <source>
        <dbReference type="ARBA" id="ARBA00004651"/>
    </source>
</evidence>
<feature type="domain" description="CBS" evidence="12">
    <location>
        <begin position="273"/>
        <end position="332"/>
    </location>
</feature>
<comment type="similarity">
    <text evidence="2">Belongs to the UPF0053 family.</text>
</comment>
<dbReference type="InterPro" id="IPR046342">
    <property type="entry name" value="CBS_dom_sf"/>
</dbReference>
<dbReference type="SUPFAM" id="SSF54631">
    <property type="entry name" value="CBS-domain pair"/>
    <property type="match status" value="1"/>
</dbReference>
<dbReference type="Gene3D" id="3.10.580.10">
    <property type="entry name" value="CBS-domain"/>
    <property type="match status" value="1"/>
</dbReference>
<evidence type="ECO:0000256" key="10">
    <source>
        <dbReference type="PROSITE-ProRule" id="PRU01193"/>
    </source>
</evidence>
<dbReference type="EMBL" id="CP138203">
    <property type="protein sequence ID" value="WPC74593.1"/>
    <property type="molecule type" value="Genomic_DNA"/>
</dbReference>
<dbReference type="InterPro" id="IPR036318">
    <property type="entry name" value="FAD-bd_PCMH-like_sf"/>
</dbReference>
<feature type="transmembrane region" description="Helical" evidence="11">
    <location>
        <begin position="130"/>
        <end position="159"/>
    </location>
</feature>
<keyword evidence="15" id="KW-1185">Reference proteome</keyword>
<keyword evidence="3" id="KW-1003">Cell membrane</keyword>
<evidence type="ECO:0000256" key="6">
    <source>
        <dbReference type="ARBA" id="ARBA00022989"/>
    </source>
</evidence>
<dbReference type="PANTHER" id="PTHR22777">
    <property type="entry name" value="HEMOLYSIN-RELATED"/>
    <property type="match status" value="1"/>
</dbReference>
<comment type="subcellular location">
    <subcellularLocation>
        <location evidence="1">Cell membrane</location>
        <topology evidence="1">Multi-pass membrane protein</topology>
    </subcellularLocation>
</comment>
<evidence type="ECO:0000313" key="14">
    <source>
        <dbReference type="EMBL" id="WPC74593.1"/>
    </source>
</evidence>
<dbReference type="PANTHER" id="PTHR22777:SF32">
    <property type="entry name" value="UPF0053 INNER MEMBRANE PROTEIN YFJD"/>
    <property type="match status" value="1"/>
</dbReference>
<sequence length="425" mass="47289">MDDISTGILFALLACLIVISAYFSGSETGLMSLNRYRLKHLANTGHKGAKRVEKLLDRPDRLISLILIGNNLVNILASAIGTILGMRLYGDVGVAIATGVLTIVVLVFAEVTPKTIAAIYPEKISYASSILLNVLMKVMAPIVIFMNFITNGFILLLGLKPQQSGDDSLSSDELRTVVNEAGGLIPRRHQDMLLSILDLEHVTVNDIMVPRNEITGININDDWKSIVRQLTHSPHGRLVLYRDQIDEVVGILRLRDASRQMLEKNELTKETLLRSADEVYFIPEGTPLNVQLLKFQRNKERIGLIVDEYGDIVGLITLEDILEEIVGEFTTSMSPSLAEEITPQGDGSFLIEGSANIRDINKSLKWKLPTDGPRTLNGLILEHLEDIPEDKISIKIAKHPMEIVELEENRIKLVRVFPTKMKKTS</sequence>
<dbReference type="Pfam" id="PF00571">
    <property type="entry name" value="CBS"/>
    <property type="match status" value="1"/>
</dbReference>
<protein>
    <submittedName>
        <fullName evidence="14">CNNM domain-containing protein</fullName>
    </submittedName>
</protein>
<dbReference type="CDD" id="cd04590">
    <property type="entry name" value="CBS_pair_CorC_HlyC_assoc"/>
    <property type="match status" value="1"/>
</dbReference>
<keyword evidence="7 9" id="KW-0129">CBS domain</keyword>
<evidence type="ECO:0000259" key="13">
    <source>
        <dbReference type="PROSITE" id="PS51846"/>
    </source>
</evidence>
<dbReference type="SMART" id="SM01091">
    <property type="entry name" value="CorC_HlyC"/>
    <property type="match status" value="1"/>
</dbReference>
<evidence type="ECO:0000313" key="15">
    <source>
        <dbReference type="Proteomes" id="UP001304071"/>
    </source>
</evidence>
<reference evidence="14 15" key="1">
    <citation type="submission" date="2023-11" db="EMBL/GenBank/DDBJ databases">
        <title>Plant-associative lifestyle of Vibrio porteresiae and its evolutionary dynamics.</title>
        <authorList>
            <person name="Rameshkumar N."/>
            <person name="Kirti K."/>
        </authorList>
    </citation>
    <scope>NUCLEOTIDE SEQUENCE [LARGE SCALE GENOMIC DNA]</scope>
    <source>
        <strain evidence="14 15">MSSRF30</strain>
    </source>
</reference>
<evidence type="ECO:0000256" key="9">
    <source>
        <dbReference type="PROSITE-ProRule" id="PRU00703"/>
    </source>
</evidence>
<dbReference type="InterPro" id="IPR044751">
    <property type="entry name" value="Ion_transp-like_CBS"/>
</dbReference>
<feature type="transmembrane region" description="Helical" evidence="11">
    <location>
        <begin position="6"/>
        <end position="25"/>
    </location>
</feature>
<evidence type="ECO:0000256" key="5">
    <source>
        <dbReference type="ARBA" id="ARBA00022737"/>
    </source>
</evidence>
<dbReference type="NCBIfam" id="NF008604">
    <property type="entry name" value="PRK11573.1"/>
    <property type="match status" value="1"/>
</dbReference>
<feature type="transmembrane region" description="Helical" evidence="11">
    <location>
        <begin position="92"/>
        <end position="109"/>
    </location>
</feature>
<evidence type="ECO:0000256" key="8">
    <source>
        <dbReference type="ARBA" id="ARBA00023136"/>
    </source>
</evidence>
<evidence type="ECO:0000256" key="7">
    <source>
        <dbReference type="ARBA" id="ARBA00023122"/>
    </source>
</evidence>
<dbReference type="Pfam" id="PF03471">
    <property type="entry name" value="CorC_HlyC"/>
    <property type="match status" value="1"/>
</dbReference>
<dbReference type="InterPro" id="IPR002550">
    <property type="entry name" value="CNNM"/>
</dbReference>
<keyword evidence="8 10" id="KW-0472">Membrane</keyword>